<dbReference type="VEuPathDB" id="FungiDB:H257_00334"/>
<dbReference type="VEuPathDB" id="FungiDB:H257_18307"/>
<proteinExistence type="predicted"/>
<feature type="domain" description="PX" evidence="4">
    <location>
        <begin position="479"/>
        <end position="623"/>
    </location>
</feature>
<feature type="compositionally biased region" description="Polar residues" evidence="3">
    <location>
        <begin position="40"/>
        <end position="56"/>
    </location>
</feature>
<gene>
    <name evidence="5" type="ORF">DYB31_004681</name>
</gene>
<dbReference type="Gene3D" id="3.30.1520.10">
    <property type="entry name" value="Phox-like domain"/>
    <property type="match status" value="1"/>
</dbReference>
<dbReference type="Pfam" id="PF00787">
    <property type="entry name" value="PX"/>
    <property type="match status" value="1"/>
</dbReference>
<feature type="non-terminal residue" evidence="5">
    <location>
        <position position="1"/>
    </location>
</feature>
<dbReference type="SMART" id="SM00312">
    <property type="entry name" value="PX"/>
    <property type="match status" value="1"/>
</dbReference>
<dbReference type="GO" id="GO:0031901">
    <property type="term" value="C:early endosome membrane"/>
    <property type="evidence" value="ECO:0007669"/>
    <property type="project" value="TreeGrafter"/>
</dbReference>
<dbReference type="GO" id="GO:0005829">
    <property type="term" value="C:cytosol"/>
    <property type="evidence" value="ECO:0007669"/>
    <property type="project" value="GOC"/>
</dbReference>
<comment type="subcellular location">
    <subcellularLocation>
        <location evidence="1">Membrane</location>
        <topology evidence="1">Peripheral membrane protein</topology>
        <orientation evidence="1">Cytoplasmic side</orientation>
    </subcellularLocation>
</comment>
<keyword evidence="2" id="KW-0175">Coiled coil</keyword>
<dbReference type="Proteomes" id="UP000266196">
    <property type="component" value="Unassembled WGS sequence"/>
</dbReference>
<dbReference type="PANTHER" id="PTHR46571">
    <property type="entry name" value="SORTING NEXIN-8"/>
    <property type="match status" value="1"/>
</dbReference>
<evidence type="ECO:0000256" key="3">
    <source>
        <dbReference type="SAM" id="MobiDB-lite"/>
    </source>
</evidence>
<evidence type="ECO:0000259" key="4">
    <source>
        <dbReference type="PROSITE" id="PS50195"/>
    </source>
</evidence>
<evidence type="ECO:0000313" key="5">
    <source>
        <dbReference type="EMBL" id="RHZ11279.1"/>
    </source>
</evidence>
<dbReference type="InterPro" id="IPR048343">
    <property type="entry name" value="ZW10_C"/>
</dbReference>
<dbReference type="InterPro" id="IPR036871">
    <property type="entry name" value="PX_dom_sf"/>
</dbReference>
<dbReference type="GO" id="GO:0035091">
    <property type="term" value="F:phosphatidylinositol binding"/>
    <property type="evidence" value="ECO:0007669"/>
    <property type="project" value="InterPro"/>
</dbReference>
<dbReference type="PANTHER" id="PTHR46571:SF1">
    <property type="entry name" value="SORTING NEXIN-8"/>
    <property type="match status" value="1"/>
</dbReference>
<protein>
    <recommendedName>
        <fullName evidence="4">PX domain-containing protein</fullName>
    </recommendedName>
</protein>
<organism evidence="5 6">
    <name type="scientific">Aphanomyces astaci</name>
    <name type="common">Crayfish plague agent</name>
    <dbReference type="NCBI Taxonomy" id="112090"/>
    <lineage>
        <taxon>Eukaryota</taxon>
        <taxon>Sar</taxon>
        <taxon>Stramenopiles</taxon>
        <taxon>Oomycota</taxon>
        <taxon>Saprolegniomycetes</taxon>
        <taxon>Saprolegniales</taxon>
        <taxon>Verrucalvaceae</taxon>
        <taxon>Aphanomyces</taxon>
    </lineage>
</organism>
<dbReference type="CDD" id="cd06093">
    <property type="entry name" value="PX_domain"/>
    <property type="match status" value="1"/>
</dbReference>
<dbReference type="GO" id="GO:0034498">
    <property type="term" value="P:early endosome to Golgi transport"/>
    <property type="evidence" value="ECO:0007669"/>
    <property type="project" value="TreeGrafter"/>
</dbReference>
<dbReference type="SUPFAM" id="SSF64268">
    <property type="entry name" value="PX domain"/>
    <property type="match status" value="1"/>
</dbReference>
<dbReference type="EMBL" id="QUTE01011023">
    <property type="protein sequence ID" value="RHZ11279.1"/>
    <property type="molecule type" value="Genomic_DNA"/>
</dbReference>
<dbReference type="InterPro" id="IPR001683">
    <property type="entry name" value="PX_dom"/>
</dbReference>
<accession>A0A397F0X8</accession>
<dbReference type="GO" id="GO:0006886">
    <property type="term" value="P:intracellular protein transport"/>
    <property type="evidence" value="ECO:0007669"/>
    <property type="project" value="TreeGrafter"/>
</dbReference>
<feature type="coiled-coil region" evidence="2">
    <location>
        <begin position="807"/>
        <end position="834"/>
    </location>
</feature>
<feature type="region of interest" description="Disordered" evidence="3">
    <location>
        <begin position="30"/>
        <end position="56"/>
    </location>
</feature>
<sequence length="879" mass="97412">RYASEKRRRVLVDVRQSMHKDYMDSVVASLPASHHRQSSSKKSGQSHAPNDDNSNNNLRVSLCASKLWTQMEALLDEAAHEDVGQGVGMALVHTARDAVSLFRMGMASLVKEALEHDPRVVMLVHNDCLFLTHHMLPAVYRRKAGLPRGVSLIDLVPPLREFGEHVVMHFAKTHTHKMLQSLETSPPWTDVHEDGPFNQAETCLKVVLFQLQRIAQQWKDGGLHAYAAVVGRMLAPLLNHLLTSLLSTPPTLKAVHSVHHLFQLYLDAASDLFETTTLAELHSCLSGWASSGSSSSSAENGIQCPSCRRETVIAPEGLPKNFEVLRIRDELEQWTSERLAAFRVQSEKVIEEKEKAALEAERAAQIAQQEAEKAAEHAQALQRQVAISTREKQAAISASETAHARAIQAVVRAEELQNETEVLKRQVEWDAVQLQQVKKDASSAAAIAADLQTKADALQEQVDRVRSQLSLHSGKHDPTRMVVLVCEPITVGSWLLPYTRYTVVRLICIANEHGEMDSMRAAKEWAVCKPSHQLPCLQSAQLASVKVYRRYSDFVWLHQALCDAFPGLFVPFLPEKHFFKNNADFVSDRMRSLQAFLREVLRSPDLSRSEATRSFLLLSTEELEKFKAKTETPDVAVPLPSLSRRSSLSSSSSSSWLAPATTSSQWAWGAMSKLTSKLATKAGLHTVDDTPVDSEQACVLYQSASDKGGVVLKLERKQGRDWSILGQGIDHMAQLDGRQSGMAAEMMRFGAALRGMPDVAEHAVQETLRMHVLHLGAIEAAFVRVAAKEALVAQLQEDAAVGPELDASAKQALGDRLRDELTQLEAQRASVASQLKQLEPHRSQFVAKSVAQSCADLYELSTEARQAWQALRDRLKSIE</sequence>
<evidence type="ECO:0000313" key="6">
    <source>
        <dbReference type="Proteomes" id="UP000266196"/>
    </source>
</evidence>
<dbReference type="PROSITE" id="PS50195">
    <property type="entry name" value="PX"/>
    <property type="match status" value="1"/>
</dbReference>
<feature type="coiled-coil region" evidence="2">
    <location>
        <begin position="343"/>
        <end position="468"/>
    </location>
</feature>
<comment type="caution">
    <text evidence="5">The sequence shown here is derived from an EMBL/GenBank/DDBJ whole genome shotgun (WGS) entry which is preliminary data.</text>
</comment>
<reference evidence="5 6" key="1">
    <citation type="submission" date="2018-08" db="EMBL/GenBank/DDBJ databases">
        <title>Aphanomyces genome sequencing and annotation.</title>
        <authorList>
            <person name="Minardi D."/>
            <person name="Oidtmann B."/>
            <person name="Van Der Giezen M."/>
            <person name="Studholme D.J."/>
        </authorList>
    </citation>
    <scope>NUCLEOTIDE SEQUENCE [LARGE SCALE GENOMIC DNA]</scope>
    <source>
        <strain evidence="5 6">197901</strain>
    </source>
</reference>
<name>A0A397F0X8_APHAT</name>
<evidence type="ECO:0000256" key="2">
    <source>
        <dbReference type="SAM" id="Coils"/>
    </source>
</evidence>
<dbReference type="InterPro" id="IPR028662">
    <property type="entry name" value="SNX8/Mvp1"/>
</dbReference>
<dbReference type="AlphaFoldDB" id="A0A397F0X8"/>
<evidence type="ECO:0000256" key="1">
    <source>
        <dbReference type="ARBA" id="ARBA00004287"/>
    </source>
</evidence>
<dbReference type="Pfam" id="PF20666">
    <property type="entry name" value="ZW10_C"/>
    <property type="match status" value="1"/>
</dbReference>